<proteinExistence type="predicted"/>
<reference evidence="12" key="1">
    <citation type="submission" date="2013-02" db="EMBL/GenBank/DDBJ databases">
        <authorList>
            <person name="Cross G.A.M."/>
            <person name="Kim H.-S."/>
            <person name="Wickstead B."/>
        </authorList>
    </citation>
    <scope>NUCLEOTIDE SEQUENCE</scope>
    <source>
        <strain evidence="12">Lister 427</strain>
    </source>
</reference>
<keyword evidence="5 10" id="KW-0732">Signal</keyword>
<evidence type="ECO:0000256" key="5">
    <source>
        <dbReference type="ARBA" id="ARBA00022729"/>
    </source>
</evidence>
<evidence type="ECO:0000313" key="12">
    <source>
        <dbReference type="EMBL" id="AGH60553.1"/>
    </source>
</evidence>
<dbReference type="EMBL" id="KC613122">
    <property type="protein sequence ID" value="AGH60553.1"/>
    <property type="molecule type" value="Genomic_DNA"/>
</dbReference>
<keyword evidence="3" id="KW-1003">Cell membrane</keyword>
<comment type="function">
    <text evidence="1">VSG forms a coat on the surface of the parasite. The trypanosome evades the immune response of the host by expressing a series of antigenically distinct VSGs from an estimated 1000 VSG genes.</text>
</comment>
<keyword evidence="7" id="KW-0325">Glycoprotein</keyword>
<dbReference type="VEuPathDB" id="TriTrypDB:Tbg.972.2.4430"/>
<feature type="compositionally biased region" description="Polar residues" evidence="9">
    <location>
        <begin position="331"/>
        <end position="341"/>
    </location>
</feature>
<dbReference type="InterPro" id="IPR025932">
    <property type="entry name" value="Trypano_VSG_B_N_dom"/>
</dbReference>
<dbReference type="GO" id="GO:0098552">
    <property type="term" value="C:side of membrane"/>
    <property type="evidence" value="ECO:0007669"/>
    <property type="project" value="UniProtKB-KW"/>
</dbReference>
<organism evidence="12">
    <name type="scientific">Trypanosoma brucei</name>
    <dbReference type="NCBI Taxonomy" id="5691"/>
    <lineage>
        <taxon>Eukaryota</taxon>
        <taxon>Discoba</taxon>
        <taxon>Euglenozoa</taxon>
        <taxon>Kinetoplastea</taxon>
        <taxon>Metakinetoplastina</taxon>
        <taxon>Trypanosomatida</taxon>
        <taxon>Trypanosomatidae</taxon>
        <taxon>Trypanosoma</taxon>
    </lineage>
</organism>
<evidence type="ECO:0000256" key="4">
    <source>
        <dbReference type="ARBA" id="ARBA00022622"/>
    </source>
</evidence>
<evidence type="ECO:0000256" key="3">
    <source>
        <dbReference type="ARBA" id="ARBA00022475"/>
    </source>
</evidence>
<reference evidence="12" key="2">
    <citation type="journal article" date="2014" name="Mol. Biochem. Parasitol.">
        <title>Capturing the variant surface glycoprotein repertoire (the VSGnome) of Trypanosoma brucei Lister 427.</title>
        <authorList>
            <person name="Cross G.A."/>
            <person name="Kim H.S."/>
            <person name="Wickstead B."/>
        </authorList>
    </citation>
    <scope>NUCLEOTIDE SEQUENCE</scope>
    <source>
        <strain evidence="12">Lister 427</strain>
    </source>
</reference>
<feature type="region of interest" description="Disordered" evidence="9">
    <location>
        <begin position="305"/>
        <end position="341"/>
    </location>
</feature>
<dbReference type="AlphaFoldDB" id="M4SVW7"/>
<evidence type="ECO:0000256" key="7">
    <source>
        <dbReference type="ARBA" id="ARBA00023180"/>
    </source>
</evidence>
<evidence type="ECO:0000256" key="9">
    <source>
        <dbReference type="SAM" id="MobiDB-lite"/>
    </source>
</evidence>
<keyword evidence="8" id="KW-0449">Lipoprotein</keyword>
<evidence type="ECO:0000256" key="2">
    <source>
        <dbReference type="ARBA" id="ARBA00004609"/>
    </source>
</evidence>
<evidence type="ECO:0000259" key="11">
    <source>
        <dbReference type="Pfam" id="PF13206"/>
    </source>
</evidence>
<dbReference type="VEuPathDB" id="TriTrypDB:Tb427_000377200"/>
<evidence type="ECO:0000256" key="6">
    <source>
        <dbReference type="ARBA" id="ARBA00023136"/>
    </source>
</evidence>
<name>M4SVW7_9TRYP</name>
<evidence type="ECO:0000256" key="1">
    <source>
        <dbReference type="ARBA" id="ARBA00002523"/>
    </source>
</evidence>
<evidence type="ECO:0000256" key="10">
    <source>
        <dbReference type="SAM" id="SignalP"/>
    </source>
</evidence>
<sequence length="341" mass="36951">MKPIIKVLLLLLHLSVHGAQGATDPAEAAIEFKALCRLTKLLETPVVKSSPDPKVEHEVQEILKLNMSAAPESWRVNFGDGSAKHDWASIKGKYSSEPYGKDWETSWPDWLKAAAGIAPTDSNKDWLERHPRPATTQIAAAQLKPLAAKAKELQATYVTQYKVEVKDKEDLAEAKLKAALTEVHSTKGKDFNTFAATNGAARTNGDCNGDKAGQGVLYDIACLCIGAVTTETDGCMGAVLSEAWTASTGKLGEAMAELKKHCTQGFSPTLTSEALASAVTTVENLIGRRGRQGLCEIRRILQQHSDHPQATKSTMDDRNRRSKHGIDGSRKSQNTSCRNCS</sequence>
<keyword evidence="4" id="KW-0336">GPI-anchor</keyword>
<dbReference type="Pfam" id="PF13206">
    <property type="entry name" value="VSG_B"/>
    <property type="match status" value="1"/>
</dbReference>
<feature type="chain" id="PRO_5004057439" evidence="10">
    <location>
        <begin position="22"/>
        <end position="341"/>
    </location>
</feature>
<accession>M4SVW7</accession>
<feature type="compositionally biased region" description="Basic and acidic residues" evidence="9">
    <location>
        <begin position="305"/>
        <end position="330"/>
    </location>
</feature>
<evidence type="ECO:0000256" key="8">
    <source>
        <dbReference type="ARBA" id="ARBA00023288"/>
    </source>
</evidence>
<feature type="signal peptide" evidence="10">
    <location>
        <begin position="1"/>
        <end position="21"/>
    </location>
</feature>
<comment type="subcellular location">
    <subcellularLocation>
        <location evidence="2">Cell membrane</location>
        <topology evidence="2">Lipid-anchor</topology>
        <topology evidence="2">GPI-anchor</topology>
    </subcellularLocation>
</comment>
<protein>
    <submittedName>
        <fullName evidence="12">Variant surface glycoprotein 1633</fullName>
    </submittedName>
</protein>
<feature type="domain" description="Trypanosome variant surface glycoprotein B-type N-terminal" evidence="11">
    <location>
        <begin position="11"/>
        <end position="293"/>
    </location>
</feature>
<keyword evidence="6" id="KW-0472">Membrane</keyword>
<dbReference type="GO" id="GO:0005886">
    <property type="term" value="C:plasma membrane"/>
    <property type="evidence" value="ECO:0007669"/>
    <property type="project" value="UniProtKB-SubCell"/>
</dbReference>